<dbReference type="OrthoDB" id="408541at2759"/>
<comment type="catalytic activity">
    <reaction evidence="5">
        <text>a uridine in tRNA + S-adenosyl-L-methionine = a 3-[(3S)-3-amino-3-carboxypropyl]uridine in tRNA + S-methyl-5'-thioadenosine + H(+)</text>
        <dbReference type="Rhea" id="RHEA:62432"/>
        <dbReference type="Rhea" id="RHEA-COMP:13339"/>
        <dbReference type="Rhea" id="RHEA-COMP:16092"/>
        <dbReference type="ChEBI" id="CHEBI:15378"/>
        <dbReference type="ChEBI" id="CHEBI:17509"/>
        <dbReference type="ChEBI" id="CHEBI:59789"/>
        <dbReference type="ChEBI" id="CHEBI:65315"/>
        <dbReference type="ChEBI" id="CHEBI:82930"/>
        <dbReference type="EC" id="2.5.1.25"/>
    </reaction>
</comment>
<keyword evidence="2" id="KW-0808">Transferase</keyword>
<evidence type="ECO:0000259" key="6">
    <source>
        <dbReference type="SMART" id="SM01144"/>
    </source>
</evidence>
<organism evidence="7 8">
    <name type="scientific">Trifolium subterraneum</name>
    <name type="common">Subterranean clover</name>
    <dbReference type="NCBI Taxonomy" id="3900"/>
    <lineage>
        <taxon>Eukaryota</taxon>
        <taxon>Viridiplantae</taxon>
        <taxon>Streptophyta</taxon>
        <taxon>Embryophyta</taxon>
        <taxon>Tracheophyta</taxon>
        <taxon>Spermatophyta</taxon>
        <taxon>Magnoliopsida</taxon>
        <taxon>eudicotyledons</taxon>
        <taxon>Gunneridae</taxon>
        <taxon>Pentapetalae</taxon>
        <taxon>rosids</taxon>
        <taxon>fabids</taxon>
        <taxon>Fabales</taxon>
        <taxon>Fabaceae</taxon>
        <taxon>Papilionoideae</taxon>
        <taxon>50 kb inversion clade</taxon>
        <taxon>NPAAA clade</taxon>
        <taxon>Hologalegina</taxon>
        <taxon>IRL clade</taxon>
        <taxon>Trifolieae</taxon>
        <taxon>Trifolium</taxon>
    </lineage>
</organism>
<evidence type="ECO:0000313" key="8">
    <source>
        <dbReference type="Proteomes" id="UP000242715"/>
    </source>
</evidence>
<dbReference type="EC" id="2.5.1.25" evidence="1"/>
<feature type="domain" description="DTW" evidence="6">
    <location>
        <begin position="95"/>
        <end position="346"/>
    </location>
</feature>
<reference evidence="8" key="1">
    <citation type="journal article" date="2017" name="Front. Plant Sci.">
        <title>Climate Clever Clovers: New Paradigm to Reduce the Environmental Footprint of Ruminants by Breeding Low Methanogenic Forages Utilizing Haplotype Variation.</title>
        <authorList>
            <person name="Kaur P."/>
            <person name="Appels R."/>
            <person name="Bayer P.E."/>
            <person name="Keeble-Gagnere G."/>
            <person name="Wang J."/>
            <person name="Hirakawa H."/>
            <person name="Shirasawa K."/>
            <person name="Vercoe P."/>
            <person name="Stefanova K."/>
            <person name="Durmic Z."/>
            <person name="Nichols P."/>
            <person name="Revell C."/>
            <person name="Isobe S.N."/>
            <person name="Edwards D."/>
            <person name="Erskine W."/>
        </authorList>
    </citation>
    <scope>NUCLEOTIDE SEQUENCE [LARGE SCALE GENOMIC DNA]</scope>
    <source>
        <strain evidence="8">cv. Daliak</strain>
    </source>
</reference>
<dbReference type="Proteomes" id="UP000242715">
    <property type="component" value="Unassembled WGS sequence"/>
</dbReference>
<evidence type="ECO:0000256" key="4">
    <source>
        <dbReference type="ARBA" id="ARBA00022694"/>
    </source>
</evidence>
<sequence length="358" mass="40294">MNNDAVVVSLQEWQGWGTTSPVPAMVTQIAEDLKLLEKDFDSQMKFGRAGGKLQGNIGQQEDKKHRATYKALPDSEEKLKFFSARQIACRVIGSKGYLCQKCWLPMEDCMCSQMTSCLLFPGIRFWLYMHPKDFLRQNNTGKLLWQIFGVDAATLCLFGIPEHEQIMWNSLKLAGRSNVWCLYPNKNAVLESVENAFGQEPDVNNEVTSEKLKVDTTQHFILIDGTWSNSAAMFRRLQLLDDGSFVHDGVSWHLAVAFEDHAKSIWGDEDLSCISLNPGTSAMHKLRPQPSWDRTCTAAAAAGLLSELQLLPRFSSIGLDKQSEAVEHALTVLLDALTKRRLRMGRSITRKVRPNNIC</sequence>
<dbReference type="GO" id="GO:0016432">
    <property type="term" value="F:tRNA-uridine aminocarboxypropyltransferase activity"/>
    <property type="evidence" value="ECO:0007669"/>
    <property type="project" value="UniProtKB-EC"/>
</dbReference>
<dbReference type="SMART" id="SM01144">
    <property type="entry name" value="DTW"/>
    <property type="match status" value="1"/>
</dbReference>
<name>A0A2Z6NCS8_TRISU</name>
<evidence type="ECO:0000256" key="2">
    <source>
        <dbReference type="ARBA" id="ARBA00022679"/>
    </source>
</evidence>
<keyword evidence="3" id="KW-0949">S-adenosyl-L-methionine</keyword>
<evidence type="ECO:0000256" key="5">
    <source>
        <dbReference type="ARBA" id="ARBA00048718"/>
    </source>
</evidence>
<accession>A0A2Z6NCS8</accession>
<proteinExistence type="predicted"/>
<dbReference type="PANTHER" id="PTHR21392">
    <property type="entry name" value="TRNA-URIDINE AMINOCARBOXYPROPYLTRANSFERASE 2"/>
    <property type="match status" value="1"/>
</dbReference>
<evidence type="ECO:0000313" key="7">
    <source>
        <dbReference type="EMBL" id="GAU27157.1"/>
    </source>
</evidence>
<gene>
    <name evidence="7" type="ORF">TSUD_104660</name>
</gene>
<evidence type="ECO:0000256" key="1">
    <source>
        <dbReference type="ARBA" id="ARBA00012386"/>
    </source>
</evidence>
<keyword evidence="8" id="KW-1185">Reference proteome</keyword>
<dbReference type="InterPro" id="IPR005636">
    <property type="entry name" value="DTW"/>
</dbReference>
<dbReference type="PANTHER" id="PTHR21392:SF4">
    <property type="entry name" value="TRNA-URIDINE AMINOCARBOXYPROPYLTRANSFERASE"/>
    <property type="match status" value="1"/>
</dbReference>
<dbReference type="EMBL" id="DF973347">
    <property type="protein sequence ID" value="GAU27157.1"/>
    <property type="molecule type" value="Genomic_DNA"/>
</dbReference>
<dbReference type="AlphaFoldDB" id="A0A2Z6NCS8"/>
<protein>
    <recommendedName>
        <fullName evidence="1">tRNA-uridine aminocarboxypropyltransferase</fullName>
        <ecNumber evidence="1">2.5.1.25</ecNumber>
    </recommendedName>
</protein>
<evidence type="ECO:0000256" key="3">
    <source>
        <dbReference type="ARBA" id="ARBA00022691"/>
    </source>
</evidence>
<dbReference type="Pfam" id="PF03942">
    <property type="entry name" value="DTW"/>
    <property type="match status" value="1"/>
</dbReference>
<dbReference type="InterPro" id="IPR039262">
    <property type="entry name" value="DTWD2/TAPT"/>
</dbReference>
<keyword evidence="4" id="KW-0819">tRNA processing</keyword>
<dbReference type="GO" id="GO:0008033">
    <property type="term" value="P:tRNA processing"/>
    <property type="evidence" value="ECO:0007669"/>
    <property type="project" value="UniProtKB-KW"/>
</dbReference>